<feature type="signal peptide" evidence="2">
    <location>
        <begin position="1"/>
        <end position="23"/>
    </location>
</feature>
<dbReference type="InterPro" id="IPR001283">
    <property type="entry name" value="CRISP-related"/>
</dbReference>
<accession>C1BMG1</accession>
<keyword evidence="2" id="KW-0732">Signal</keyword>
<dbReference type="InterPro" id="IPR014044">
    <property type="entry name" value="CAP_dom"/>
</dbReference>
<dbReference type="PROSITE" id="PS01009">
    <property type="entry name" value="CRISP_1"/>
    <property type="match status" value="1"/>
</dbReference>
<organism evidence="4">
    <name type="scientific">Caligus rogercresseyi</name>
    <name type="common">Sea louse</name>
    <dbReference type="NCBI Taxonomy" id="217165"/>
    <lineage>
        <taxon>Eukaryota</taxon>
        <taxon>Metazoa</taxon>
        <taxon>Ecdysozoa</taxon>
        <taxon>Arthropoda</taxon>
        <taxon>Crustacea</taxon>
        <taxon>Multicrustacea</taxon>
        <taxon>Hexanauplia</taxon>
        <taxon>Copepoda</taxon>
        <taxon>Siphonostomatoida</taxon>
        <taxon>Caligidae</taxon>
        <taxon>Caligus</taxon>
    </lineage>
</organism>
<dbReference type="PANTHER" id="PTHR10334">
    <property type="entry name" value="CYSTEINE-RICH SECRETORY PROTEIN-RELATED"/>
    <property type="match status" value="1"/>
</dbReference>
<dbReference type="PRINTS" id="PR00838">
    <property type="entry name" value="V5ALLERGEN"/>
</dbReference>
<dbReference type="CDD" id="cd05380">
    <property type="entry name" value="CAP_euk"/>
    <property type="match status" value="1"/>
</dbReference>
<protein>
    <submittedName>
        <fullName evidence="4">Venom allergen 5</fullName>
    </submittedName>
</protein>
<name>C1BMG1_CALRO</name>
<dbReference type="Gene3D" id="3.40.33.10">
    <property type="entry name" value="CAP"/>
    <property type="match status" value="1"/>
</dbReference>
<dbReference type="EMBL" id="BT075790">
    <property type="protein sequence ID" value="ACO10214.1"/>
    <property type="molecule type" value="mRNA"/>
</dbReference>
<dbReference type="InterPro" id="IPR018244">
    <property type="entry name" value="Allrgn_V5/Tpx1_CS"/>
</dbReference>
<feature type="domain" description="SCP" evidence="3">
    <location>
        <begin position="85"/>
        <end position="243"/>
    </location>
</feature>
<dbReference type="SMART" id="SM00198">
    <property type="entry name" value="SCP"/>
    <property type="match status" value="1"/>
</dbReference>
<dbReference type="Pfam" id="PF00188">
    <property type="entry name" value="CAP"/>
    <property type="match status" value="1"/>
</dbReference>
<evidence type="ECO:0000256" key="2">
    <source>
        <dbReference type="SAM" id="SignalP"/>
    </source>
</evidence>
<evidence type="ECO:0000259" key="3">
    <source>
        <dbReference type="SMART" id="SM00198"/>
    </source>
</evidence>
<proteinExistence type="evidence at transcript level"/>
<feature type="compositionally biased region" description="Low complexity" evidence="1">
    <location>
        <begin position="314"/>
        <end position="342"/>
    </location>
</feature>
<evidence type="ECO:0000256" key="1">
    <source>
        <dbReference type="SAM" id="MobiDB-lite"/>
    </source>
</evidence>
<dbReference type="SUPFAM" id="SSF55797">
    <property type="entry name" value="PR-1-like"/>
    <property type="match status" value="1"/>
</dbReference>
<dbReference type="AlphaFoldDB" id="C1BMG1"/>
<dbReference type="InterPro" id="IPR035940">
    <property type="entry name" value="CAP_sf"/>
</dbReference>
<dbReference type="PRINTS" id="PR00837">
    <property type="entry name" value="V5TPXLIKE"/>
</dbReference>
<feature type="compositionally biased region" description="Pro residues" evidence="1">
    <location>
        <begin position="295"/>
        <end position="313"/>
    </location>
</feature>
<evidence type="ECO:0000313" key="4">
    <source>
        <dbReference type="EMBL" id="ACO10214.1"/>
    </source>
</evidence>
<gene>
    <name evidence="4" type="primary">VA5</name>
</gene>
<dbReference type="InterPro" id="IPR002413">
    <property type="entry name" value="V5_allergen-like"/>
</dbReference>
<reference evidence="4" key="1">
    <citation type="submission" date="2009-03" db="EMBL/GenBank/DDBJ databases">
        <title>Caligus rogercresseyi ESTs and full-length cDNAs.</title>
        <authorList>
            <person name="Yasuike M."/>
            <person name="von Schalburg K."/>
            <person name="Cooper G."/>
            <person name="Leong J."/>
            <person name="Jones S.R.M."/>
            <person name="Koop B.F."/>
        </authorList>
    </citation>
    <scope>NUCLEOTIDE SEQUENCE</scope>
    <source>
        <tissue evidence="4">Whole body</tissue>
    </source>
</reference>
<feature type="chain" id="PRO_5002907449" evidence="2">
    <location>
        <begin position="24"/>
        <end position="393"/>
    </location>
</feature>
<dbReference type="GO" id="GO:0005576">
    <property type="term" value="C:extracellular region"/>
    <property type="evidence" value="ECO:0007669"/>
    <property type="project" value="InterPro"/>
</dbReference>
<sequence length="393" mass="43528">MTTRILPLLLLFFVLLERSSVLSKDLESLMDAVNVISKGPNIVPKHIKQGCDYCSLSSRNTYCRYGQSETVSCVGVISAGLPSEAVKQEILNVHNDLRRKVANGETGRLPGTASNMRKLVWNEELARGAQLWSNQCRTEHDEPNTCKHKFVGQNIAWSHASGETEDPDFKTAIERWYDEINLYRGSVDSYYFNSATGHFTQLIWADTYEIGCGFVAYTGRKRRGDAIQKIYICNYGPGGNSVSSPIYKQGYQCSECPLGFGACDDSLCGPGPGGVAPTTTPSPVPDPYEQEPYKPDPYIPEQPTYPAPQPSPPQSNYNPYNPYNPYSQPQQPYQPPSYNNNPYGYNNNPYGYGGGYNSGGYNNGGYGNPGYGNYGGYNGYGTTYRFCKNLLNI</sequence>
<feature type="region of interest" description="Disordered" evidence="1">
    <location>
        <begin position="274"/>
        <end position="342"/>
    </location>
</feature>